<evidence type="ECO:0000256" key="5">
    <source>
        <dbReference type="SAM" id="MobiDB-lite"/>
    </source>
</evidence>
<organism evidence="8 9">
    <name type="scientific">Somion occarium</name>
    <dbReference type="NCBI Taxonomy" id="3059160"/>
    <lineage>
        <taxon>Eukaryota</taxon>
        <taxon>Fungi</taxon>
        <taxon>Dikarya</taxon>
        <taxon>Basidiomycota</taxon>
        <taxon>Agaricomycotina</taxon>
        <taxon>Agaricomycetes</taxon>
        <taxon>Polyporales</taxon>
        <taxon>Cerrenaceae</taxon>
        <taxon>Somion</taxon>
    </lineage>
</organism>
<dbReference type="SUPFAM" id="SSF53474">
    <property type="entry name" value="alpha/beta-Hydrolases"/>
    <property type="match status" value="1"/>
</dbReference>
<accession>A0ABP1E0R4</accession>
<keyword evidence="9" id="KW-1185">Reference proteome</keyword>
<dbReference type="Gene3D" id="2.120.10.30">
    <property type="entry name" value="TolB, C-terminal domain"/>
    <property type="match status" value="1"/>
</dbReference>
<dbReference type="InterPro" id="IPR029058">
    <property type="entry name" value="AB_hydrolase_fold"/>
</dbReference>
<name>A0ABP1E0R4_9APHY</name>
<sequence length="761" mass="85116">MWFPPGLGLPISLLGLASQIPLEQPSTPVKLGDIANMSVTKAPFKLKEGSDVFSPKNLLELPRPGVGIANQPGDLVLVPVSTYSFKEKKNNKSIFLAPIESTVKPLEVPLANGGDAFWLDSRTVGHAVEEGEGKDKVKVLYAISVKVDTDTTTIQIYPDSPVFIGKFPTSTAGNFRFTGRSEYLIFSDDVYEDGDITKVKEHDEAWENRGDSAYVFDDTFDRHWDTLIGPKRSSLFSVKLTQNPDHKWSLGDEYINLLRGTDHKCPIEPFGGTDDFDVSQGHVIYTTKDPKLPPAWHTKQDIHIVDLQGKNRKELTSGKQAATHNPTFNAAGDKVAWIELDEDGHESDRGKVVIYDLEKDVRYTLTQKWDRTASVISFSKDGKNIFFTAGDIARAKVFALPIPPTPSRSTTDPDLPKEYETPTALTHSGTVGDIQALSNGRLLFTRSSLTSPNDVFVIRGLDGVDLFSDDVGKKLNIDQLTKFTEDALESKNLSPGEDFWFEGAEGKNVHGWIIKPPGFKEGEKKKWPVVLLIHGGPEGAWEDGWSVRWNPNVFTQQGYVAIAINPTGSTSFGQDFVNAIKKDWGGKPFVDMQKGWKYILNKYPEIDADRAVAAGASYGGYAINWIQGHPEFGFGFKALVCHDSSFDVRFTAYATDELYFSNYEFGGRPWENDTKIALQKNNPIEFVHKWSTPQLVVHGSRDYRLVEPEGLGVFHALQQLKIPSRLVIFPDENHWVSNHGNSLKWHYEVFRWFDQFVGKHD</sequence>
<comment type="similarity">
    <text evidence="1">Belongs to the peptidase S9C family.</text>
</comment>
<dbReference type="Gene3D" id="3.40.50.1820">
    <property type="entry name" value="alpha/beta hydrolase"/>
    <property type="match status" value="1"/>
</dbReference>
<evidence type="ECO:0000256" key="6">
    <source>
        <dbReference type="SAM" id="SignalP"/>
    </source>
</evidence>
<evidence type="ECO:0000259" key="7">
    <source>
        <dbReference type="Pfam" id="PF00326"/>
    </source>
</evidence>
<dbReference type="InterPro" id="IPR001375">
    <property type="entry name" value="Peptidase_S9_cat"/>
</dbReference>
<feature type="signal peptide" evidence="6">
    <location>
        <begin position="1"/>
        <end position="19"/>
    </location>
</feature>
<keyword evidence="3" id="KW-0378">Hydrolase</keyword>
<dbReference type="SUPFAM" id="SSF69322">
    <property type="entry name" value="Tricorn protease domain 2"/>
    <property type="match status" value="1"/>
</dbReference>
<feature type="domain" description="Peptidase S9 prolyl oligopeptidase catalytic" evidence="7">
    <location>
        <begin position="545"/>
        <end position="759"/>
    </location>
</feature>
<dbReference type="PANTHER" id="PTHR42776:SF13">
    <property type="entry name" value="DIPEPTIDYL-PEPTIDASE 5"/>
    <property type="match status" value="1"/>
</dbReference>
<dbReference type="Pfam" id="PF00326">
    <property type="entry name" value="Peptidase_S9"/>
    <property type="match status" value="1"/>
</dbReference>
<evidence type="ECO:0000256" key="3">
    <source>
        <dbReference type="ARBA" id="ARBA00022801"/>
    </source>
</evidence>
<dbReference type="PANTHER" id="PTHR42776">
    <property type="entry name" value="SERINE PEPTIDASE S9 FAMILY MEMBER"/>
    <property type="match status" value="1"/>
</dbReference>
<evidence type="ECO:0000256" key="2">
    <source>
        <dbReference type="ARBA" id="ARBA00022729"/>
    </source>
</evidence>
<keyword evidence="2 6" id="KW-0732">Signal</keyword>
<feature type="chain" id="PRO_5045792231" description="Dipeptidyl-peptidase V" evidence="6">
    <location>
        <begin position="20"/>
        <end position="761"/>
    </location>
</feature>
<protein>
    <recommendedName>
        <fullName evidence="4">Dipeptidyl-peptidase V</fullName>
    </recommendedName>
</protein>
<evidence type="ECO:0000256" key="4">
    <source>
        <dbReference type="ARBA" id="ARBA00032829"/>
    </source>
</evidence>
<evidence type="ECO:0000256" key="1">
    <source>
        <dbReference type="ARBA" id="ARBA00010040"/>
    </source>
</evidence>
<evidence type="ECO:0000313" key="9">
    <source>
        <dbReference type="Proteomes" id="UP001497453"/>
    </source>
</evidence>
<gene>
    <name evidence="8" type="ORF">GFSPODELE1_LOCUS9028</name>
</gene>
<dbReference type="EMBL" id="OZ037950">
    <property type="protein sequence ID" value="CAL1712858.1"/>
    <property type="molecule type" value="Genomic_DNA"/>
</dbReference>
<evidence type="ECO:0000313" key="8">
    <source>
        <dbReference type="EMBL" id="CAL1712858.1"/>
    </source>
</evidence>
<dbReference type="InterPro" id="IPR011042">
    <property type="entry name" value="6-blade_b-propeller_TolB-like"/>
</dbReference>
<feature type="region of interest" description="Disordered" evidence="5">
    <location>
        <begin position="403"/>
        <end position="424"/>
    </location>
</feature>
<dbReference type="Proteomes" id="UP001497453">
    <property type="component" value="Chromosome 7"/>
</dbReference>
<reference evidence="9" key="1">
    <citation type="submission" date="2024-04" db="EMBL/GenBank/DDBJ databases">
        <authorList>
            <person name="Shaw F."/>
            <person name="Minotto A."/>
        </authorList>
    </citation>
    <scope>NUCLEOTIDE SEQUENCE [LARGE SCALE GENOMIC DNA]</scope>
</reference>
<proteinExistence type="inferred from homology"/>